<comment type="caution">
    <text evidence="4">The sequence shown here is derived from an EMBL/GenBank/DDBJ whole genome shotgun (WGS) entry which is preliminary data.</text>
</comment>
<protein>
    <submittedName>
        <fullName evidence="4">Ankyrin repeat domain-containing protein</fullName>
    </submittedName>
</protein>
<dbReference type="EMBL" id="RQHF01000042">
    <property type="protein sequence ID" value="TGM45532.1"/>
    <property type="molecule type" value="Genomic_DNA"/>
</dbReference>
<name>A0ABY2NJ02_9LEPT</name>
<organism evidence="4 5">
    <name type="scientific">Leptospira vanthielii</name>
    <dbReference type="NCBI Taxonomy" id="293085"/>
    <lineage>
        <taxon>Bacteria</taxon>
        <taxon>Pseudomonadati</taxon>
        <taxon>Spirochaetota</taxon>
        <taxon>Spirochaetia</taxon>
        <taxon>Leptospirales</taxon>
        <taxon>Leptospiraceae</taxon>
        <taxon>Leptospira</taxon>
    </lineage>
</organism>
<dbReference type="PANTHER" id="PTHR24198:SF165">
    <property type="entry name" value="ANKYRIN REPEAT-CONTAINING PROTEIN-RELATED"/>
    <property type="match status" value="1"/>
</dbReference>
<reference evidence="5" key="1">
    <citation type="journal article" date="2019" name="PLoS Negl. Trop. Dis.">
        <title>Revisiting the worldwide diversity of Leptospira species in the environment.</title>
        <authorList>
            <person name="Vincent A.T."/>
            <person name="Schiettekatte O."/>
            <person name="Bourhy P."/>
            <person name="Veyrier F.J."/>
            <person name="Picardeau M."/>
        </authorList>
    </citation>
    <scope>NUCLEOTIDE SEQUENCE [LARGE SCALE GENOMIC DNA]</scope>
    <source>
        <strain evidence="5">201601955</strain>
    </source>
</reference>
<evidence type="ECO:0000256" key="1">
    <source>
        <dbReference type="ARBA" id="ARBA00022737"/>
    </source>
</evidence>
<dbReference type="PANTHER" id="PTHR24198">
    <property type="entry name" value="ANKYRIN REPEAT AND PROTEIN KINASE DOMAIN-CONTAINING PROTEIN"/>
    <property type="match status" value="1"/>
</dbReference>
<dbReference type="InterPro" id="IPR002110">
    <property type="entry name" value="Ankyrin_rpt"/>
</dbReference>
<keyword evidence="5" id="KW-1185">Reference proteome</keyword>
<proteinExistence type="predicted"/>
<sequence length="330" mass="37629">MEQNHSYIKISFLLLILLIPLHCQLSFQKLVGAMADPTQFKTLTNNVSDINITDDYGQTLLFHATISSNIEVVSILLDRNIDVKIKDKGSRSALDYAVHYDCLDIFKLILEKNPTIIEDRNFLEGILLNAVELNKADFVETVLNKKNLANIKLNTTGKFLLHTALDHSNQNKDAIKMIIKKGADVNSVESDGKTPIFRLKSDANIDCLKYLIKAGANLNHKDSDGHSVMYYWAAIQKFDFIKEILKRGAVPEEDMFVLVITERSYNSTKTKTDYQHSESLKYVPENYGGIVHKQVNTTEKVTDENKIPIMDFVQIHDKELYKKLKSINYK</sequence>
<evidence type="ECO:0000313" key="5">
    <source>
        <dbReference type="Proteomes" id="UP000298112"/>
    </source>
</evidence>
<dbReference type="SMART" id="SM00248">
    <property type="entry name" value="ANK"/>
    <property type="match status" value="5"/>
</dbReference>
<dbReference type="Gene3D" id="1.25.40.20">
    <property type="entry name" value="Ankyrin repeat-containing domain"/>
    <property type="match status" value="2"/>
</dbReference>
<accession>A0ABY2NJ02</accession>
<gene>
    <name evidence="4" type="ORF">EHQ95_18110</name>
</gene>
<feature type="repeat" description="ANK" evidence="3">
    <location>
        <begin position="156"/>
        <end position="190"/>
    </location>
</feature>
<keyword evidence="2 3" id="KW-0040">ANK repeat</keyword>
<evidence type="ECO:0000256" key="3">
    <source>
        <dbReference type="PROSITE-ProRule" id="PRU00023"/>
    </source>
</evidence>
<keyword evidence="1" id="KW-0677">Repeat</keyword>
<dbReference type="PROSITE" id="PS50297">
    <property type="entry name" value="ANK_REP_REGION"/>
    <property type="match status" value="3"/>
</dbReference>
<dbReference type="PROSITE" id="PS50088">
    <property type="entry name" value="ANK_REPEAT"/>
    <property type="match status" value="3"/>
</dbReference>
<feature type="repeat" description="ANK" evidence="3">
    <location>
        <begin position="191"/>
        <end position="223"/>
    </location>
</feature>
<dbReference type="Pfam" id="PF12796">
    <property type="entry name" value="Ank_2"/>
    <property type="match status" value="2"/>
</dbReference>
<evidence type="ECO:0000256" key="2">
    <source>
        <dbReference type="ARBA" id="ARBA00023043"/>
    </source>
</evidence>
<feature type="repeat" description="ANK" evidence="3">
    <location>
        <begin position="56"/>
        <end position="88"/>
    </location>
</feature>
<evidence type="ECO:0000313" key="4">
    <source>
        <dbReference type="EMBL" id="TGM45532.1"/>
    </source>
</evidence>
<dbReference type="InterPro" id="IPR036770">
    <property type="entry name" value="Ankyrin_rpt-contain_sf"/>
</dbReference>
<dbReference type="SUPFAM" id="SSF48403">
    <property type="entry name" value="Ankyrin repeat"/>
    <property type="match status" value="1"/>
</dbReference>
<dbReference type="Proteomes" id="UP000298112">
    <property type="component" value="Unassembled WGS sequence"/>
</dbReference>